<reference evidence="2" key="1">
    <citation type="submission" date="2021-06" db="EMBL/GenBank/DDBJ databases">
        <authorList>
            <person name="Kallberg Y."/>
            <person name="Tangrot J."/>
            <person name="Rosling A."/>
        </authorList>
    </citation>
    <scope>NUCLEOTIDE SEQUENCE</scope>
    <source>
        <strain evidence="2">IN212</strain>
    </source>
</reference>
<name>A0A9N9JXM9_9GLOM</name>
<feature type="region of interest" description="Disordered" evidence="1">
    <location>
        <begin position="107"/>
        <end position="127"/>
    </location>
</feature>
<protein>
    <submittedName>
        <fullName evidence="2">19816_t:CDS:1</fullName>
    </submittedName>
</protein>
<sequence>ANIELKKLIFVCFQEGFREFPDRNTCLFKTAIYFSVIDEQVPEQTELTKNDSWIPYNLKDITNLKVIGSIKKSYNQIADAINTKFRSIRNKRCCKLESVEEIENDIDTSSVTEEHVESPNNNEVAYT</sequence>
<proteinExistence type="predicted"/>
<feature type="non-terminal residue" evidence="2">
    <location>
        <position position="1"/>
    </location>
</feature>
<keyword evidence="3" id="KW-1185">Reference proteome</keyword>
<dbReference type="EMBL" id="CAJVPZ010069008">
    <property type="protein sequence ID" value="CAG8798595.1"/>
    <property type="molecule type" value="Genomic_DNA"/>
</dbReference>
<evidence type="ECO:0000313" key="3">
    <source>
        <dbReference type="Proteomes" id="UP000789396"/>
    </source>
</evidence>
<gene>
    <name evidence="2" type="ORF">RFULGI_LOCUS17499</name>
</gene>
<feature type="compositionally biased region" description="Polar residues" evidence="1">
    <location>
        <begin position="118"/>
        <end position="127"/>
    </location>
</feature>
<accession>A0A9N9JXM9</accession>
<organism evidence="2 3">
    <name type="scientific">Racocetra fulgida</name>
    <dbReference type="NCBI Taxonomy" id="60492"/>
    <lineage>
        <taxon>Eukaryota</taxon>
        <taxon>Fungi</taxon>
        <taxon>Fungi incertae sedis</taxon>
        <taxon>Mucoromycota</taxon>
        <taxon>Glomeromycotina</taxon>
        <taxon>Glomeromycetes</taxon>
        <taxon>Diversisporales</taxon>
        <taxon>Gigasporaceae</taxon>
        <taxon>Racocetra</taxon>
    </lineage>
</organism>
<dbReference type="AlphaFoldDB" id="A0A9N9JXM9"/>
<evidence type="ECO:0000256" key="1">
    <source>
        <dbReference type="SAM" id="MobiDB-lite"/>
    </source>
</evidence>
<dbReference type="Proteomes" id="UP000789396">
    <property type="component" value="Unassembled WGS sequence"/>
</dbReference>
<dbReference type="OrthoDB" id="2447950at2759"/>
<evidence type="ECO:0000313" key="2">
    <source>
        <dbReference type="EMBL" id="CAG8798595.1"/>
    </source>
</evidence>
<comment type="caution">
    <text evidence="2">The sequence shown here is derived from an EMBL/GenBank/DDBJ whole genome shotgun (WGS) entry which is preliminary data.</text>
</comment>